<accession>A0A9X2RGL2</accession>
<evidence type="ECO:0000256" key="3">
    <source>
        <dbReference type="ARBA" id="ARBA00005133"/>
    </source>
</evidence>
<gene>
    <name evidence="9 12" type="primary">hisA</name>
    <name evidence="12" type="ORF">NOG11_01640</name>
</gene>
<dbReference type="GO" id="GO:0005737">
    <property type="term" value="C:cytoplasm"/>
    <property type="evidence" value="ECO:0007669"/>
    <property type="project" value="UniProtKB-SubCell"/>
</dbReference>
<comment type="catalytic activity">
    <reaction evidence="1 9 11">
        <text>1-(5-phospho-beta-D-ribosyl)-5-[(5-phospho-beta-D-ribosylamino)methylideneamino]imidazole-4-carboxamide = 5-[(5-phospho-1-deoxy-D-ribulos-1-ylimino)methylamino]-1-(5-phospho-beta-D-ribosyl)imidazole-4-carboxamide</text>
        <dbReference type="Rhea" id="RHEA:15469"/>
        <dbReference type="ChEBI" id="CHEBI:58435"/>
        <dbReference type="ChEBI" id="CHEBI:58525"/>
        <dbReference type="EC" id="5.3.1.16"/>
    </reaction>
</comment>
<evidence type="ECO:0000313" key="13">
    <source>
        <dbReference type="Proteomes" id="UP001142610"/>
    </source>
</evidence>
<keyword evidence="7 9" id="KW-0368">Histidine biosynthesis</keyword>
<dbReference type="RefSeq" id="WP_256617886.1">
    <property type="nucleotide sequence ID" value="NZ_JANIBC010000001.1"/>
</dbReference>
<dbReference type="GO" id="GO:0003949">
    <property type="term" value="F:1-(5-phosphoribosyl)-5-[(5-phosphoribosylamino)methylideneamino]imidazole-4-carboxamide isomerase activity"/>
    <property type="evidence" value="ECO:0007669"/>
    <property type="project" value="UniProtKB-UniRule"/>
</dbReference>
<dbReference type="FunFam" id="3.20.20.70:FF:000009">
    <property type="entry name" value="1-(5-phosphoribosyl)-5-[(5-phosphoribosylamino)methylideneamino] imidazole-4-carboxamide isomerase"/>
    <property type="match status" value="1"/>
</dbReference>
<dbReference type="NCBIfam" id="NF010112">
    <property type="entry name" value="PRK13585.1"/>
    <property type="match status" value="1"/>
</dbReference>
<dbReference type="InterPro" id="IPR013785">
    <property type="entry name" value="Aldolase_TIM"/>
</dbReference>
<comment type="caution">
    <text evidence="12">The sequence shown here is derived from an EMBL/GenBank/DDBJ whole genome shotgun (WGS) entry which is preliminary data.</text>
</comment>
<keyword evidence="6 9" id="KW-0028">Amino-acid biosynthesis</keyword>
<dbReference type="InterPro" id="IPR044524">
    <property type="entry name" value="Isoase_HisA-like"/>
</dbReference>
<dbReference type="GO" id="GO:0000105">
    <property type="term" value="P:L-histidine biosynthetic process"/>
    <property type="evidence" value="ECO:0007669"/>
    <property type="project" value="UniProtKB-UniRule"/>
</dbReference>
<dbReference type="HAMAP" id="MF_01014">
    <property type="entry name" value="HisA"/>
    <property type="match status" value="1"/>
</dbReference>
<dbReference type="InterPro" id="IPR006063">
    <property type="entry name" value="HisA_bact_arch"/>
</dbReference>
<dbReference type="SUPFAM" id="SSF51366">
    <property type="entry name" value="Ribulose-phoshate binding barrel"/>
    <property type="match status" value="1"/>
</dbReference>
<keyword evidence="5 9" id="KW-0963">Cytoplasm</keyword>
<sequence length="242" mass="24941">MTSFELWPAIDLKGGKAVRLLRGDMATAKTYADDPSAQAKSFAGKGFTNLHVVDLDGAFAGEPANAEAVKRILGATDARVQLGGGIRTLQTAEEWLKLGVARVILGTAAVKDPDFARRCIKAFPDQVVIGIDAKDGMVATEGWDDASTLSAAEVAGRFEGLGAAAIVYTDIQRDGALQGPNVEATKALAEATSIPVIASGGISSVGDLQALAATKAIRGSIIGKALYEGRFTPAEAIAGVRS</sequence>
<evidence type="ECO:0000256" key="4">
    <source>
        <dbReference type="ARBA" id="ARBA00009667"/>
    </source>
</evidence>
<feature type="active site" description="Proton donor" evidence="9">
    <location>
        <position position="132"/>
    </location>
</feature>
<organism evidence="12 13">
    <name type="scientific">Parvularcula maris</name>
    <dbReference type="NCBI Taxonomy" id="2965077"/>
    <lineage>
        <taxon>Bacteria</taxon>
        <taxon>Pseudomonadati</taxon>
        <taxon>Pseudomonadota</taxon>
        <taxon>Alphaproteobacteria</taxon>
        <taxon>Parvularculales</taxon>
        <taxon>Parvularculaceae</taxon>
        <taxon>Parvularcula</taxon>
    </lineage>
</organism>
<keyword evidence="13" id="KW-1185">Reference proteome</keyword>
<evidence type="ECO:0000256" key="11">
    <source>
        <dbReference type="RuleBase" id="RU003658"/>
    </source>
</evidence>
<dbReference type="GO" id="GO:0000162">
    <property type="term" value="P:L-tryptophan biosynthetic process"/>
    <property type="evidence" value="ECO:0007669"/>
    <property type="project" value="TreeGrafter"/>
</dbReference>
<dbReference type="PANTHER" id="PTHR43090:SF2">
    <property type="entry name" value="1-(5-PHOSPHORIBOSYL)-5-[(5-PHOSPHORIBOSYLAMINO)METHYLIDENEAMINO] IMIDAZOLE-4-CARBOXAMIDE ISOMERASE"/>
    <property type="match status" value="1"/>
</dbReference>
<dbReference type="Proteomes" id="UP001142610">
    <property type="component" value="Unassembled WGS sequence"/>
</dbReference>
<dbReference type="NCBIfam" id="TIGR00007">
    <property type="entry name" value="1-(5-phosphoribosyl)-5-[(5-phosphoribosylamino)methylideneamino]imidazole-4-carboxamide isomerase"/>
    <property type="match status" value="1"/>
</dbReference>
<dbReference type="EC" id="5.3.1.16" evidence="9 11"/>
<evidence type="ECO:0000313" key="12">
    <source>
        <dbReference type="EMBL" id="MCQ8184080.1"/>
    </source>
</evidence>
<protein>
    <recommendedName>
        <fullName evidence="9 11">1-(5-phosphoribosyl)-5-[(5-phosphoribosylamino)methylideneamino] imidazole-4-carboxamide isomerase</fullName>
        <ecNumber evidence="9 11">5.3.1.16</ecNumber>
    </recommendedName>
    <alternativeName>
        <fullName evidence="9">Phosphoribosylformimino-5-aminoimidazole carboxamide ribotide isomerase</fullName>
    </alternativeName>
</protein>
<proteinExistence type="inferred from homology"/>
<dbReference type="InterPro" id="IPR011060">
    <property type="entry name" value="RibuloseP-bd_barrel"/>
</dbReference>
<evidence type="ECO:0000256" key="1">
    <source>
        <dbReference type="ARBA" id="ARBA00000901"/>
    </source>
</evidence>
<name>A0A9X2RGL2_9PROT</name>
<dbReference type="InterPro" id="IPR023016">
    <property type="entry name" value="HisA/PriA"/>
</dbReference>
<dbReference type="InterPro" id="IPR006062">
    <property type="entry name" value="His_biosynth"/>
</dbReference>
<dbReference type="PANTHER" id="PTHR43090">
    <property type="entry name" value="1-(5-PHOSPHORIBOSYL)-5-[(5-PHOSPHORIBOSYLAMINO)METHYLIDENEAMINO] IMIDAZOLE-4-CARBOXAMIDE ISOMERASE"/>
    <property type="match status" value="1"/>
</dbReference>
<comment type="similarity">
    <text evidence="4 9 10">Belongs to the HisA/HisF family.</text>
</comment>
<reference evidence="12" key="1">
    <citation type="submission" date="2022-07" db="EMBL/GenBank/DDBJ databases">
        <title>Parvularcula maris sp. nov., an algicidal bacterium isolated from seawater.</title>
        <authorList>
            <person name="Li F."/>
        </authorList>
    </citation>
    <scope>NUCLEOTIDE SEQUENCE</scope>
    <source>
        <strain evidence="12">BGMRC 0090</strain>
    </source>
</reference>
<evidence type="ECO:0000256" key="8">
    <source>
        <dbReference type="ARBA" id="ARBA00023235"/>
    </source>
</evidence>
<dbReference type="Gene3D" id="3.20.20.70">
    <property type="entry name" value="Aldolase class I"/>
    <property type="match status" value="1"/>
</dbReference>
<dbReference type="Pfam" id="PF00977">
    <property type="entry name" value="His_biosynth"/>
    <property type="match status" value="1"/>
</dbReference>
<dbReference type="AlphaFoldDB" id="A0A9X2RGL2"/>
<comment type="subcellular location">
    <subcellularLocation>
        <location evidence="2 9 11">Cytoplasm</location>
    </subcellularLocation>
</comment>
<evidence type="ECO:0000256" key="2">
    <source>
        <dbReference type="ARBA" id="ARBA00004496"/>
    </source>
</evidence>
<feature type="active site" description="Proton acceptor" evidence="9">
    <location>
        <position position="11"/>
    </location>
</feature>
<dbReference type="CDD" id="cd04732">
    <property type="entry name" value="HisA"/>
    <property type="match status" value="1"/>
</dbReference>
<comment type="pathway">
    <text evidence="3 9 11">Amino-acid biosynthesis; L-histidine biosynthesis; L-histidine from 5-phospho-alpha-D-ribose 1-diphosphate: step 4/9.</text>
</comment>
<evidence type="ECO:0000256" key="6">
    <source>
        <dbReference type="ARBA" id="ARBA00022605"/>
    </source>
</evidence>
<evidence type="ECO:0000256" key="7">
    <source>
        <dbReference type="ARBA" id="ARBA00023102"/>
    </source>
</evidence>
<evidence type="ECO:0000256" key="5">
    <source>
        <dbReference type="ARBA" id="ARBA00022490"/>
    </source>
</evidence>
<evidence type="ECO:0000256" key="10">
    <source>
        <dbReference type="RuleBase" id="RU003657"/>
    </source>
</evidence>
<evidence type="ECO:0000256" key="9">
    <source>
        <dbReference type="HAMAP-Rule" id="MF_01014"/>
    </source>
</evidence>
<keyword evidence="8 9" id="KW-0413">Isomerase</keyword>
<dbReference type="EMBL" id="JANIBC010000001">
    <property type="protein sequence ID" value="MCQ8184080.1"/>
    <property type="molecule type" value="Genomic_DNA"/>
</dbReference>